<dbReference type="Gene3D" id="3.40.50.720">
    <property type="entry name" value="NAD(P)-binding Rossmann-like Domain"/>
    <property type="match status" value="1"/>
</dbReference>
<proteinExistence type="predicted"/>
<evidence type="ECO:0000313" key="3">
    <source>
        <dbReference type="Proteomes" id="UP000510682"/>
    </source>
</evidence>
<keyword evidence="3" id="KW-1185">Reference proteome</keyword>
<reference evidence="2" key="2">
    <citation type="submission" date="2020-07" db="EMBL/GenBank/DDBJ databases">
        <authorList>
            <person name="Yu X."/>
        </authorList>
    </citation>
    <scope>NUCLEOTIDE SEQUENCE [LARGE SCALE GENOMIC DNA]</scope>
    <source>
        <strain evidence="2">24T</strain>
    </source>
</reference>
<gene>
    <name evidence="2" type="ORF">H0P51_10940</name>
</gene>
<accession>A0A7D6E923</accession>
<dbReference type="Proteomes" id="UP000510682">
    <property type="component" value="Chromosome"/>
</dbReference>
<reference evidence="2" key="1">
    <citation type="submission" date="2020-07" db="EMBL/GenBank/DDBJ databases">
        <title>Description of Mycobacterium gordonae subsp. intergordonae subsp.nov. and Mycobacterium gordonae subsp. gordonae subsp. nov.</title>
        <authorList>
            <person name="Huang H."/>
        </authorList>
    </citation>
    <scope>NUCLEOTIDE SEQUENCE [LARGE SCALE GENOMIC DNA]</scope>
    <source>
        <strain evidence="2">24T</strain>
    </source>
</reference>
<dbReference type="RefSeq" id="WP_180918012.1">
    <property type="nucleotide sequence ID" value="NZ_CP059165.1"/>
</dbReference>
<name>A0A7D6E923_9MYCO</name>
<dbReference type="InterPro" id="IPR016040">
    <property type="entry name" value="NAD(P)-bd_dom"/>
</dbReference>
<dbReference type="SUPFAM" id="SSF51735">
    <property type="entry name" value="NAD(P)-binding Rossmann-fold domains"/>
    <property type="match status" value="1"/>
</dbReference>
<evidence type="ECO:0000313" key="2">
    <source>
        <dbReference type="EMBL" id="QLL09343.1"/>
    </source>
</evidence>
<dbReference type="InterPro" id="IPR036291">
    <property type="entry name" value="NAD(P)-bd_dom_sf"/>
</dbReference>
<dbReference type="CDD" id="cd05269">
    <property type="entry name" value="TMR_SDR_a"/>
    <property type="match status" value="1"/>
</dbReference>
<dbReference type="InterPro" id="IPR051604">
    <property type="entry name" value="Ergot_Alk_Oxidoreductase"/>
</dbReference>
<organism evidence="2 3">
    <name type="scientific">Mycobacterium vicinigordonae</name>
    <dbReference type="NCBI Taxonomy" id="1719132"/>
    <lineage>
        <taxon>Bacteria</taxon>
        <taxon>Bacillati</taxon>
        <taxon>Actinomycetota</taxon>
        <taxon>Actinomycetes</taxon>
        <taxon>Mycobacteriales</taxon>
        <taxon>Mycobacteriaceae</taxon>
        <taxon>Mycobacterium</taxon>
    </lineage>
</organism>
<feature type="domain" description="NAD(P)-binding" evidence="1">
    <location>
        <begin position="14"/>
        <end position="188"/>
    </location>
</feature>
<dbReference type="AlphaFoldDB" id="A0A7D6E923"/>
<protein>
    <submittedName>
        <fullName evidence="2">SDR family oxidoreductase</fullName>
    </submittedName>
</protein>
<dbReference type="EMBL" id="CP059165">
    <property type="protein sequence ID" value="QLL09343.1"/>
    <property type="molecule type" value="Genomic_DNA"/>
</dbReference>
<dbReference type="PANTHER" id="PTHR43162:SF1">
    <property type="entry name" value="PRESTALK A DIFFERENTIATION PROTEIN A"/>
    <property type="match status" value="1"/>
</dbReference>
<dbReference type="Pfam" id="PF13460">
    <property type="entry name" value="NAD_binding_10"/>
    <property type="match status" value="1"/>
</dbReference>
<sequence>MRENRVGLSHLVTGATGNIGRRVATELVRRGERTRVFVRDRDKARGIFGDGVDARIGDLTDSASLSQALEGVTVLFLVTAGPDLAKVDQNAAEIARRAGVRTVVKLSTYDVGPGVGTGAWHQEGEAAIRNSGLGFTFVQPSGFMDNFLNWAASIRAQGVVSCCAGEGRIPFIHSDDIAAVVVEAMVNPDYVGRSLPITGPEALNFAEMTAIVGATIGRELSFQSISPAEDHRQQAAWGTPEPLIQARLGIFQAIRAGRLAGVTTTVASVLGREPISFGRWAEQNATAFVRQPAAD</sequence>
<evidence type="ECO:0000259" key="1">
    <source>
        <dbReference type="Pfam" id="PF13460"/>
    </source>
</evidence>
<dbReference type="PANTHER" id="PTHR43162">
    <property type="match status" value="1"/>
</dbReference>
<dbReference type="Gene3D" id="3.90.25.10">
    <property type="entry name" value="UDP-galactose 4-epimerase, domain 1"/>
    <property type="match status" value="1"/>
</dbReference>
<dbReference type="KEGG" id="mgor:H0P51_10940"/>